<feature type="compositionally biased region" description="Low complexity" evidence="3">
    <location>
        <begin position="368"/>
        <end position="381"/>
    </location>
</feature>
<dbReference type="SMART" id="SM00382">
    <property type="entry name" value="AAA"/>
    <property type="match status" value="2"/>
</dbReference>
<dbReference type="InterPro" id="IPR050168">
    <property type="entry name" value="AAA_ATPase_domain"/>
</dbReference>
<feature type="domain" description="AAA+ ATPase" evidence="4">
    <location>
        <begin position="745"/>
        <end position="877"/>
    </location>
</feature>
<dbReference type="Pfam" id="PF17862">
    <property type="entry name" value="AAA_lid_3"/>
    <property type="match status" value="1"/>
</dbReference>
<evidence type="ECO:0000313" key="5">
    <source>
        <dbReference type="EMBL" id="KAF6200979.1"/>
    </source>
</evidence>
<dbReference type="PANTHER" id="PTHR23077:SF27">
    <property type="entry name" value="ATPASE FAMILY GENE 2 PROTEIN HOMOLOG A"/>
    <property type="match status" value="1"/>
</dbReference>
<dbReference type="Pfam" id="PF00004">
    <property type="entry name" value="AAA"/>
    <property type="match status" value="2"/>
</dbReference>
<dbReference type="InterPro" id="IPR041569">
    <property type="entry name" value="AAA_lid_3"/>
</dbReference>
<keyword evidence="1" id="KW-0547">Nucleotide-binding</keyword>
<evidence type="ECO:0000256" key="2">
    <source>
        <dbReference type="ARBA" id="ARBA00022840"/>
    </source>
</evidence>
<comment type="caution">
    <text evidence="5">The sequence shown here is derived from an EMBL/GenBank/DDBJ whole genome shotgun (WGS) entry which is preliminary data.</text>
</comment>
<dbReference type="Proteomes" id="UP000466442">
    <property type="component" value="Unassembled WGS sequence"/>
</dbReference>
<dbReference type="Gene3D" id="3.40.50.300">
    <property type="entry name" value="P-loop containing nucleotide triphosphate hydrolases"/>
    <property type="match status" value="2"/>
</dbReference>
<reference evidence="5" key="1">
    <citation type="journal article" date="2021" name="Mol. Ecol. Resour.">
        <title>Apolygus lucorum genome provides insights into omnivorousness and mesophyll feeding.</title>
        <authorList>
            <person name="Liu Y."/>
            <person name="Liu H."/>
            <person name="Wang H."/>
            <person name="Huang T."/>
            <person name="Liu B."/>
            <person name="Yang B."/>
            <person name="Yin L."/>
            <person name="Li B."/>
            <person name="Zhang Y."/>
            <person name="Zhang S."/>
            <person name="Jiang F."/>
            <person name="Zhang X."/>
            <person name="Ren Y."/>
            <person name="Wang B."/>
            <person name="Wang S."/>
            <person name="Lu Y."/>
            <person name="Wu K."/>
            <person name="Fan W."/>
            <person name="Wang G."/>
        </authorList>
    </citation>
    <scope>NUCLEOTIDE SEQUENCE</scope>
    <source>
        <strain evidence="5">12Hb</strain>
    </source>
</reference>
<protein>
    <recommendedName>
        <fullName evidence="4">AAA+ ATPase domain-containing protein</fullName>
    </recommendedName>
</protein>
<dbReference type="SUPFAM" id="SSF52540">
    <property type="entry name" value="P-loop containing nucleoside triphosphate hydrolases"/>
    <property type="match status" value="2"/>
</dbReference>
<dbReference type="CDD" id="cd19511">
    <property type="entry name" value="RecA-like_CDC48_r2-like"/>
    <property type="match status" value="1"/>
</dbReference>
<gene>
    <name evidence="5" type="ORF">GE061_005426</name>
</gene>
<name>A0A8S9WXM8_APOLU</name>
<dbReference type="FunFam" id="1.10.8.60:FF:000178">
    <property type="entry name" value="CDC48/VCP homolog, AAA superfamily"/>
    <property type="match status" value="1"/>
</dbReference>
<dbReference type="Gene3D" id="1.10.8.60">
    <property type="match status" value="2"/>
</dbReference>
<dbReference type="FunFam" id="3.40.50.300:FF:000661">
    <property type="entry name" value="calmodulin-interacting protein 111 isoform X1"/>
    <property type="match status" value="1"/>
</dbReference>
<sequence>MGRRRQVQTVCPANVDWSGAGGCRVEVPKEVSEALSAIRDLILDFRGNEDILAATRRARADSRYLVPMEAALAKVRQHVEEQAKEASFWRTELLSKLERQGEAIMALEARLSASPNISFEEGELRGPPLQQGLVLLEQVMLSNFRAMREDLGAVVSGLESKISTVSGEMERLRREDLLPLGRKVDVTNRYIKDVAQGSGLSAEGRRRFPTLYGDEGSMSAGRASGEGVAALGAAAVPTAPGSAPAVTTVAAAGLEDGSPLARPIEGGNESEPQARKELWTDVVRKGKRSGAPTGTAEAGGKNGKQKPVPAPRTGLAGTSKASSGAAKGKTDGGGAAGSSKAGGKAATDSTPASKPGKKGRGAAGGGQATKATTKTATPANKEGGTPAVGGSRKEEFKSLYAEILSSYPARAATAKPGPVSVTRDMPDGEGVMSPASTRRCLVKDVTSAGAEICLDMGPKARKSGILWLSCDACSCMINAKDVEVHQKSCPPPPANWEHGFVRDNVLHANLQDMDDKAALAKVPAGYTEKVVLLSQSAMQLCDLIIGSHVKIVCGDRAAYRRAWPTAEGSLTSIRLAKAEMEFEWGCKCPSSQVTVSAFRGPASLARKIVYCIKDFENAHAKSDLLVTLLRGMSTGSLLYAGMWYKVSFYGRQLHIQITDILPVRPNGEDAGLSESMRQLTIADEVFTPCDETEWVLQQPGSPGLSGDKAVASPPVRIGGYKKILDDLRRDIELTLSPKVIGKGPSCYGVLLYGVHGVGKTLIAKYLASTSGVPTIEIKGMELFSKYYGETEAKLRAAFERAVRESPSIIVMDNVETLCPKKGSDQEKRVSSTLISLFDDLKDKKVVVIATSSQPHDIDPCIRRPGRLESELEVQVPHAEDRFDILMTLVPGSDRLQATLHSLANASHGFVGADLSSVVSKAVCFAASDSRDCLSGDDLVKAHSLVKPSAMREVYVQVPNVQWADIGGQEELKLKLQQAVEWPLKFPDSFKRLGIRPPRGVLMYGPPGCSKTLAAKALATESKINFLSVKGSDIFSKWVGESERAMRDIFKRARSVAPAIVFLDELDALGGERGDGAGSGGGAVQERVLSQLLTELDGVQPLENVIIIAATNRPDRIDKALLRPGRLDRLIYVPLPTRETRKQIFKLKFNKMPVDDNVNIDFLAQETEGYSGAEIVNICNDAAYKALEENMEAAVISPHHFLAALKANSPRTPTSLLDLYQDYQDGRRKT</sequence>
<evidence type="ECO:0000259" key="4">
    <source>
        <dbReference type="SMART" id="SM00382"/>
    </source>
</evidence>
<dbReference type="InterPro" id="IPR003959">
    <property type="entry name" value="ATPase_AAA_core"/>
</dbReference>
<dbReference type="InterPro" id="IPR003960">
    <property type="entry name" value="ATPase_AAA_CS"/>
</dbReference>
<proteinExistence type="predicted"/>
<dbReference type="PANTHER" id="PTHR23077">
    <property type="entry name" value="AAA-FAMILY ATPASE"/>
    <property type="match status" value="1"/>
</dbReference>
<feature type="compositionally biased region" description="Low complexity" evidence="3">
    <location>
        <begin position="337"/>
        <end position="349"/>
    </location>
</feature>
<dbReference type="InterPro" id="IPR027417">
    <property type="entry name" value="P-loop_NTPase"/>
</dbReference>
<dbReference type="PROSITE" id="PS00674">
    <property type="entry name" value="AAA"/>
    <property type="match status" value="1"/>
</dbReference>
<keyword evidence="2" id="KW-0067">ATP-binding</keyword>
<feature type="compositionally biased region" description="Low complexity" evidence="3">
    <location>
        <begin position="316"/>
        <end position="327"/>
    </location>
</feature>
<keyword evidence="6" id="KW-1185">Reference proteome</keyword>
<dbReference type="AlphaFoldDB" id="A0A8S9WXM8"/>
<dbReference type="GO" id="GO:0016887">
    <property type="term" value="F:ATP hydrolysis activity"/>
    <property type="evidence" value="ECO:0007669"/>
    <property type="project" value="InterPro"/>
</dbReference>
<dbReference type="GO" id="GO:0005737">
    <property type="term" value="C:cytoplasm"/>
    <property type="evidence" value="ECO:0007669"/>
    <property type="project" value="TreeGrafter"/>
</dbReference>
<feature type="region of interest" description="Disordered" evidence="3">
    <location>
        <begin position="257"/>
        <end position="276"/>
    </location>
</feature>
<evidence type="ECO:0000256" key="1">
    <source>
        <dbReference type="ARBA" id="ARBA00022741"/>
    </source>
</evidence>
<dbReference type="InterPro" id="IPR003593">
    <property type="entry name" value="AAA+_ATPase"/>
</dbReference>
<organism evidence="5 6">
    <name type="scientific">Apolygus lucorum</name>
    <name type="common">Small green plant bug</name>
    <name type="synonym">Lygocoris lucorum</name>
    <dbReference type="NCBI Taxonomy" id="248454"/>
    <lineage>
        <taxon>Eukaryota</taxon>
        <taxon>Metazoa</taxon>
        <taxon>Ecdysozoa</taxon>
        <taxon>Arthropoda</taxon>
        <taxon>Hexapoda</taxon>
        <taxon>Insecta</taxon>
        <taxon>Pterygota</taxon>
        <taxon>Neoptera</taxon>
        <taxon>Paraneoptera</taxon>
        <taxon>Hemiptera</taxon>
        <taxon>Heteroptera</taxon>
        <taxon>Panheteroptera</taxon>
        <taxon>Cimicomorpha</taxon>
        <taxon>Miridae</taxon>
        <taxon>Mirini</taxon>
        <taxon>Apolygus</taxon>
    </lineage>
</organism>
<dbReference type="EMBL" id="WIXP02000013">
    <property type="protein sequence ID" value="KAF6200979.1"/>
    <property type="molecule type" value="Genomic_DNA"/>
</dbReference>
<dbReference type="OrthoDB" id="27435at2759"/>
<evidence type="ECO:0000313" key="6">
    <source>
        <dbReference type="Proteomes" id="UP000466442"/>
    </source>
</evidence>
<evidence type="ECO:0000256" key="3">
    <source>
        <dbReference type="SAM" id="MobiDB-lite"/>
    </source>
</evidence>
<dbReference type="GO" id="GO:0005524">
    <property type="term" value="F:ATP binding"/>
    <property type="evidence" value="ECO:0007669"/>
    <property type="project" value="UniProtKB-KW"/>
</dbReference>
<feature type="region of interest" description="Disordered" evidence="3">
    <location>
        <begin position="411"/>
        <end position="434"/>
    </location>
</feature>
<feature type="region of interest" description="Disordered" evidence="3">
    <location>
        <begin position="285"/>
        <end position="391"/>
    </location>
</feature>
<accession>A0A8S9WXM8</accession>
<feature type="domain" description="AAA+ ATPase" evidence="4">
    <location>
        <begin position="996"/>
        <end position="1136"/>
    </location>
</feature>